<dbReference type="Pfam" id="PF01078">
    <property type="entry name" value="Mg_chelatase"/>
    <property type="match status" value="1"/>
</dbReference>
<dbReference type="InterPro" id="IPR027417">
    <property type="entry name" value="P-loop_NTPase"/>
</dbReference>
<dbReference type="EMBL" id="CP011971">
    <property type="protein sequence ID" value="AMN48325.1"/>
    <property type="molecule type" value="Genomic_DNA"/>
</dbReference>
<dbReference type="Proteomes" id="UP000070250">
    <property type="component" value="Chromosome"/>
</dbReference>
<feature type="compositionally biased region" description="Basic residues" evidence="4">
    <location>
        <begin position="469"/>
        <end position="480"/>
    </location>
</feature>
<dbReference type="KEGG" id="sdf:ACG33_14720"/>
<dbReference type="PATRIC" id="fig|465721.4.peg.3146"/>
<dbReference type="PANTHER" id="PTHR32039">
    <property type="entry name" value="MAGNESIUM-CHELATASE SUBUNIT CHLI"/>
    <property type="match status" value="1"/>
</dbReference>
<dbReference type="AlphaFoldDB" id="A0A127FEI4"/>
<evidence type="ECO:0000256" key="4">
    <source>
        <dbReference type="SAM" id="MobiDB-lite"/>
    </source>
</evidence>
<dbReference type="SUPFAM" id="SSF54211">
    <property type="entry name" value="Ribosomal protein S5 domain 2-like"/>
    <property type="match status" value="1"/>
</dbReference>
<dbReference type="InterPro" id="IPR020568">
    <property type="entry name" value="Ribosomal_Su5_D2-typ_SF"/>
</dbReference>
<feature type="compositionally biased region" description="Low complexity" evidence="4">
    <location>
        <begin position="488"/>
        <end position="497"/>
    </location>
</feature>
<feature type="region of interest" description="Disordered" evidence="4">
    <location>
        <begin position="456"/>
        <end position="500"/>
    </location>
</feature>
<dbReference type="InterPro" id="IPR000523">
    <property type="entry name" value="Mg_chelatse_chII-like_cat_dom"/>
</dbReference>
<comment type="similarity">
    <text evidence="1">Belongs to the Mg-chelatase subunits D/I family. ComM subfamily.</text>
</comment>
<protein>
    <submittedName>
        <fullName evidence="6">Fis family transcriptional regulator</fullName>
    </submittedName>
</protein>
<evidence type="ECO:0000256" key="2">
    <source>
        <dbReference type="ARBA" id="ARBA00022741"/>
    </source>
</evidence>
<gene>
    <name evidence="6" type="ORF">ACG33_14720</name>
</gene>
<evidence type="ECO:0000256" key="3">
    <source>
        <dbReference type="ARBA" id="ARBA00022840"/>
    </source>
</evidence>
<dbReference type="Gene3D" id="3.30.230.10">
    <property type="match status" value="1"/>
</dbReference>
<dbReference type="InterPro" id="IPR045006">
    <property type="entry name" value="CHLI-like"/>
</dbReference>
<evidence type="ECO:0000313" key="7">
    <source>
        <dbReference type="Proteomes" id="UP000070250"/>
    </source>
</evidence>
<dbReference type="STRING" id="465721.ACG33_14720"/>
<name>A0A127FEI4_STEDE</name>
<dbReference type="SMART" id="SM00382">
    <property type="entry name" value="AAA"/>
    <property type="match status" value="1"/>
</dbReference>
<dbReference type="Gene3D" id="3.40.50.300">
    <property type="entry name" value="P-loop containing nucleotide triphosphate hydrolases"/>
    <property type="match status" value="1"/>
</dbReference>
<feature type="compositionally biased region" description="Polar residues" evidence="4">
    <location>
        <begin position="456"/>
        <end position="465"/>
    </location>
</feature>
<accession>A0A127FEI4</accession>
<evidence type="ECO:0000256" key="1">
    <source>
        <dbReference type="ARBA" id="ARBA00006354"/>
    </source>
</evidence>
<dbReference type="PRINTS" id="PR01657">
    <property type="entry name" value="MCMFAMILY"/>
</dbReference>
<evidence type="ECO:0000313" key="6">
    <source>
        <dbReference type="EMBL" id="AMN48325.1"/>
    </source>
</evidence>
<dbReference type="InterPro" id="IPR004482">
    <property type="entry name" value="Mg_chelat-rel"/>
</dbReference>
<organism evidence="6 7">
    <name type="scientific">Steroidobacter denitrificans</name>
    <dbReference type="NCBI Taxonomy" id="465721"/>
    <lineage>
        <taxon>Bacteria</taxon>
        <taxon>Pseudomonadati</taxon>
        <taxon>Pseudomonadota</taxon>
        <taxon>Gammaproteobacteria</taxon>
        <taxon>Steroidobacterales</taxon>
        <taxon>Steroidobacteraceae</taxon>
        <taxon>Steroidobacter</taxon>
    </lineage>
</organism>
<dbReference type="InterPro" id="IPR014721">
    <property type="entry name" value="Ribsml_uS5_D2-typ_fold_subgr"/>
</dbReference>
<reference evidence="6 7" key="1">
    <citation type="submission" date="2015-06" db="EMBL/GenBank/DDBJ databases">
        <title>A Comprehensive Approach to Explore the Metabolic and Phylogenetic Diversity of Bacterial Steroid Degradation in the Environment: Testosterone as an Example.</title>
        <authorList>
            <person name="Yang F.-C."/>
            <person name="Chen Y.-L."/>
            <person name="Yu C.-P."/>
            <person name="Tang S.-L."/>
            <person name="Wang P.-H."/>
            <person name="Ismail W."/>
            <person name="Wang C.-H."/>
            <person name="Yang C.-Y."/>
            <person name="Chiang Y.-R."/>
        </authorList>
    </citation>
    <scope>NUCLEOTIDE SEQUENCE [LARGE SCALE GENOMIC DNA]</scope>
    <source>
        <strain evidence="6 7">DSM 18526</strain>
    </source>
</reference>
<proteinExistence type="inferred from homology"/>
<keyword evidence="7" id="KW-1185">Reference proteome</keyword>
<dbReference type="NCBIfam" id="TIGR00368">
    <property type="entry name" value="YifB family Mg chelatase-like AAA ATPase"/>
    <property type="match status" value="1"/>
</dbReference>
<dbReference type="Pfam" id="PF13541">
    <property type="entry name" value="ChlI"/>
    <property type="match status" value="1"/>
</dbReference>
<dbReference type="PANTHER" id="PTHR32039:SF7">
    <property type="entry name" value="COMPETENCE PROTEIN COMM"/>
    <property type="match status" value="1"/>
</dbReference>
<evidence type="ECO:0000259" key="5">
    <source>
        <dbReference type="SMART" id="SM00382"/>
    </source>
</evidence>
<dbReference type="GO" id="GO:0005524">
    <property type="term" value="F:ATP binding"/>
    <property type="evidence" value="ECO:0007669"/>
    <property type="project" value="UniProtKB-KW"/>
</dbReference>
<keyword evidence="3" id="KW-0067">ATP-binding</keyword>
<feature type="domain" description="AAA+ ATPase" evidence="5">
    <location>
        <begin position="210"/>
        <end position="349"/>
    </location>
</feature>
<dbReference type="GO" id="GO:0003677">
    <property type="term" value="F:DNA binding"/>
    <property type="evidence" value="ECO:0007669"/>
    <property type="project" value="InterPro"/>
</dbReference>
<dbReference type="InterPro" id="IPR001208">
    <property type="entry name" value="MCM_dom"/>
</dbReference>
<sequence length="536" mass="55572">MTMTTVLSRAQHGMDAPLVRVEVDLGRGLPRFTIVGLPAAVVMESKDRVRAALENCGFDFPGGRIIVNLSPAELPKEGGRFDLPIAMGILLAGRQLPQGCLDEVELYGELSLSGELSPVRGTLPAALAASRAGHRLLLPAANAAEAALVSGCRILTATHLSQIVAHARGVCQLPAVIGAPPPLMPVPGLDLRDVRGQFLARRAVEIAAAGQHSLLLVGPPGTGKSMLAQRLPGVLPMIGEAEALEVAAVRSVAGLPTPAANWRVRPFRSPHHTSSAVALVGGGSRPRPGEISLAHHGVLFLDELPEFDRRVLESLREPLETGTVMISRAARQAEFPAAFQLIAAMNPCPCGYLGDPQGQCICSAALPGAFVGTVAGSAGHACGSTAGSGRGAAAAGGRCGIECHGGEKSELRPQYPAGAAGDYERLSRRKTGGALLPCHPGGAEVAGACVGYPGTVSTRLSSDPESGTHHRRPDRRRMHRSGADQRGDGAASSGSDLSRIRGIRIEPAPAAQDRCSGLPERAVGLCRPDYLEPATM</sequence>
<dbReference type="SUPFAM" id="SSF52540">
    <property type="entry name" value="P-loop containing nucleoside triphosphate hydrolases"/>
    <property type="match status" value="1"/>
</dbReference>
<dbReference type="InterPro" id="IPR003593">
    <property type="entry name" value="AAA+_ATPase"/>
</dbReference>
<keyword evidence="2" id="KW-0547">Nucleotide-binding</keyword>